<dbReference type="Proteomes" id="UP000664032">
    <property type="component" value="Unassembled WGS sequence"/>
</dbReference>
<proteinExistence type="predicted"/>
<organism evidence="1 2">
    <name type="scientific">Psilocybe cubensis</name>
    <name type="common">Psychedelic mushroom</name>
    <name type="synonym">Stropharia cubensis</name>
    <dbReference type="NCBI Taxonomy" id="181762"/>
    <lineage>
        <taxon>Eukaryota</taxon>
        <taxon>Fungi</taxon>
        <taxon>Dikarya</taxon>
        <taxon>Basidiomycota</taxon>
        <taxon>Agaricomycotina</taxon>
        <taxon>Agaricomycetes</taxon>
        <taxon>Agaricomycetidae</taxon>
        <taxon>Agaricales</taxon>
        <taxon>Agaricineae</taxon>
        <taxon>Strophariaceae</taxon>
        <taxon>Psilocybe</taxon>
    </lineage>
</organism>
<sequence>MFVGQLVNGVFVLSHNCYSEVESIYSKCRAITPVTASRTVVENAKLAFKHWTRRNSIENEIKELKCRVSLCYIQFTMFAAARVEASTQNIRAVAKRIDATTMRIETRILKFQQHHQNFGMEANRQSPYFDPRKRDTQVADGYLRNEVDEIDQILKFILTPHTIFTITEDSHLRPFSPVLHFKPDSNKKPTYRREIISMTIDLFRLLKNLPACETSFQLGAENLLNLSIGLYHLELYQEAEVIGIWAIKLFRVLTDSNRDSYRPYLALCLHNVTHYHMAQNNAKEAHAAMVECLDISRMLVKESPTPELVASLSRSLVRSSKMATVDQKYALSLLESQNAVRVIEDFFQSTNEKHRDLSFSLFFGTGSCYLQRTLDRPNGMEIVSNESSMTQILYEYSQALHQLSHNLHHHGRFLEAIEADTKALQSIHFSGQPNTISIHADIAEILIHLCHPDLRIFIQVDDIVRYIGDAVAIYQRFADEGLIVYSRPLYHSLYIQAVIHRSVDNHTEELKTWSQAVNVARSIDDNVLCANALHQNCWSLRKLGRLDEAIKTRNEAIRIYLSVIDVPSEVLANTYYELAVDFQLADRHKEAKDAVLEALRQYRILVLQDREMYKEALADTTTLLASIFLSTHDADEALDTGEDALALYLSLPSLIHGETDAISKYLYCLDINMAAAFSSYDKWKATKRGLSLVKLFEKLTHIYPDGDPLGLVVCWRDYALLLHEHGRTEEARKWTEKAINSIESYNITAPSTIERLIICLRTHALFLDFQGLRRDALETILKAVQLANDALHVNLSLAPVYISLKVFHVDLLWESGRYDEALSVSEESVAFARRTTSLDVDSLIGCLNMHATVLNFNNHIGQSIDVANEAIELCHSYTDFLEPDIIAIHLSYAHHRLSESFADLGQHDESLSHAEVSMNKLVSFHNVIPFVRLSHFRYQLTMSSINLAERLATAGDYTKSIQLMMDARSFFEESTRSRKGYYIELTRVLRLTCLLHCSFGRHDEGAAVTIHLGSLRKRLSVFAPNIAALIDSEFERPMRRPTWLKTSDITSDCSCLPVCFLAHSEPFPMPKP</sequence>
<reference evidence="1" key="1">
    <citation type="submission" date="2021-10" db="EMBL/GenBank/DDBJ databases">
        <title>Psilocybe cubensis genome.</title>
        <authorList>
            <person name="Mckernan K.J."/>
            <person name="Crawford S."/>
            <person name="Trippe A."/>
            <person name="Kane L.T."/>
            <person name="Mclaughlin S."/>
        </authorList>
    </citation>
    <scope>NUCLEOTIDE SEQUENCE</scope>
    <source>
        <strain evidence="1">MGC-MH-2018</strain>
    </source>
</reference>
<dbReference type="EMBL" id="JAFIQS020000013">
    <property type="protein sequence ID" value="KAH9474639.1"/>
    <property type="molecule type" value="Genomic_DNA"/>
</dbReference>
<name>A0ACB8GG95_PSICU</name>
<evidence type="ECO:0000313" key="1">
    <source>
        <dbReference type="EMBL" id="KAH9474639.1"/>
    </source>
</evidence>
<gene>
    <name evidence="1" type="ORF">JR316_0013103</name>
</gene>
<keyword evidence="2" id="KW-1185">Reference proteome</keyword>
<evidence type="ECO:0000313" key="2">
    <source>
        <dbReference type="Proteomes" id="UP000664032"/>
    </source>
</evidence>
<accession>A0ACB8GG95</accession>
<comment type="caution">
    <text evidence="1">The sequence shown here is derived from an EMBL/GenBank/DDBJ whole genome shotgun (WGS) entry which is preliminary data.</text>
</comment>
<protein>
    <submittedName>
        <fullName evidence="1">Uncharacterized protein</fullName>
    </submittedName>
</protein>